<dbReference type="EMBL" id="CP096255">
    <property type="protein sequence ID" value="UPT85183.1"/>
    <property type="molecule type" value="Genomic_DNA"/>
</dbReference>
<sequence length="195" mass="21927">MASLRVRINEGAQAQPILLWDSVWSPWRGQADWALAAPDEPQNRGGLQAKAALHTAVIISLFTDKRIPNDHPLRYLVEDGDPRGWFGDGEDVRAELGETDMGSLLWIFERSTLTEVIRRWVEAIALDALAPLIFQGAAVRIEAQATAEFAFNRCDLAIQIYGRDGTRAYDYRFDDIWQQTVTSPKAATFRDNPPD</sequence>
<gene>
    <name evidence="1" type="ORF">HAP41_0000033380</name>
</gene>
<dbReference type="RefSeq" id="WP_166090612.1">
    <property type="nucleotide sequence ID" value="NZ_CP096255.1"/>
</dbReference>
<reference evidence="1" key="2">
    <citation type="submission" date="2022-04" db="EMBL/GenBank/DDBJ databases">
        <authorList>
            <person name="Bromfield E.S.P."/>
            <person name="Cloutier S."/>
        </authorList>
    </citation>
    <scope>NUCLEOTIDE SEQUENCE</scope>
    <source>
        <strain evidence="1">1S5</strain>
    </source>
</reference>
<proteinExistence type="predicted"/>
<protein>
    <submittedName>
        <fullName evidence="1">Phage GP46 family protein</fullName>
    </submittedName>
</protein>
<accession>A0A8T5VC41</accession>
<evidence type="ECO:0000313" key="2">
    <source>
        <dbReference type="Proteomes" id="UP000551709"/>
    </source>
</evidence>
<dbReference type="Pfam" id="PF07409">
    <property type="entry name" value="GP46"/>
    <property type="match status" value="1"/>
</dbReference>
<evidence type="ECO:0000313" key="1">
    <source>
        <dbReference type="EMBL" id="UPT85183.1"/>
    </source>
</evidence>
<name>A0A8T5VC41_9BRAD</name>
<dbReference type="Proteomes" id="UP000551709">
    <property type="component" value="Chromosome"/>
</dbReference>
<dbReference type="AlphaFoldDB" id="A0A8T5VC41"/>
<reference evidence="1" key="1">
    <citation type="journal article" date="2017" name="Syst. Appl. Microbiol.">
        <title>Soybeans inoculated with root zone soils of Canadian native legumes harbour diverse and novel Bradyrhizobium spp. that possess agricultural potential.</title>
        <authorList>
            <person name="Bromfield E.S.P."/>
            <person name="Cloutier S."/>
            <person name="Tambong J.T."/>
            <person name="Tran Thi T.V."/>
        </authorList>
    </citation>
    <scope>NUCLEOTIDE SEQUENCE</scope>
    <source>
        <strain evidence="1">1S5</strain>
    </source>
</reference>
<dbReference type="InterPro" id="IPR010877">
    <property type="entry name" value="Phage_Mu_Gp46"/>
</dbReference>
<organism evidence="1 2">
    <name type="scientific">Bradyrhizobium barranii subsp. apii</name>
    <dbReference type="NCBI Taxonomy" id="2819348"/>
    <lineage>
        <taxon>Bacteria</taxon>
        <taxon>Pseudomonadati</taxon>
        <taxon>Pseudomonadota</taxon>
        <taxon>Alphaproteobacteria</taxon>
        <taxon>Hyphomicrobiales</taxon>
        <taxon>Nitrobacteraceae</taxon>
        <taxon>Bradyrhizobium</taxon>
        <taxon>Bradyrhizobium barranii</taxon>
    </lineage>
</organism>